<dbReference type="InterPro" id="IPR011057">
    <property type="entry name" value="Mss4-like_sf"/>
</dbReference>
<dbReference type="GO" id="GO:0016846">
    <property type="term" value="F:carbon-sulfur lyase activity"/>
    <property type="evidence" value="ECO:0007669"/>
    <property type="project" value="InterPro"/>
</dbReference>
<evidence type="ECO:0000313" key="6">
    <source>
        <dbReference type="Proteomes" id="UP000322080"/>
    </source>
</evidence>
<dbReference type="Proteomes" id="UP000322080">
    <property type="component" value="Unassembled WGS sequence"/>
</dbReference>
<dbReference type="PROSITE" id="PS51891">
    <property type="entry name" value="CENP_V_GFA"/>
    <property type="match status" value="1"/>
</dbReference>
<dbReference type="PANTHER" id="PTHR28620:SF1">
    <property type="entry name" value="CENP-V_GFA DOMAIN-CONTAINING PROTEIN"/>
    <property type="match status" value="1"/>
</dbReference>
<reference evidence="5 6" key="1">
    <citation type="submission" date="2019-08" db="EMBL/GenBank/DDBJ databases">
        <title>Identification of a novel species of the genus Boseongicola.</title>
        <authorList>
            <person name="Zhang X.-Q."/>
        </authorList>
    </citation>
    <scope>NUCLEOTIDE SEQUENCE [LARGE SCALE GENOMIC DNA]</scope>
    <source>
        <strain evidence="5 6">HY14</strain>
    </source>
</reference>
<dbReference type="AlphaFoldDB" id="A0A5D0RH60"/>
<proteinExistence type="inferred from homology"/>
<keyword evidence="6" id="KW-1185">Reference proteome</keyword>
<dbReference type="PANTHER" id="PTHR28620">
    <property type="entry name" value="CENTROMERE PROTEIN V"/>
    <property type="match status" value="1"/>
</dbReference>
<dbReference type="InterPro" id="IPR052355">
    <property type="entry name" value="CENP-V-like"/>
</dbReference>
<dbReference type="SUPFAM" id="SSF51316">
    <property type="entry name" value="Mss4-like"/>
    <property type="match status" value="1"/>
</dbReference>
<sequence length="116" mass="12760">MITGSCHCGAVRYEITRPKGATACNCSICRRLAALWVYAPPVKGRVIAEPDATIAYAWGDKELAFHTCKTCGATTHWASLIDDRFAVNLRLADDPDIVATTRVRHFDGADSWTFLD</sequence>
<evidence type="ECO:0000256" key="1">
    <source>
        <dbReference type="ARBA" id="ARBA00005495"/>
    </source>
</evidence>
<evidence type="ECO:0000259" key="4">
    <source>
        <dbReference type="PROSITE" id="PS51891"/>
    </source>
</evidence>
<comment type="caution">
    <text evidence="5">The sequence shown here is derived from an EMBL/GenBank/DDBJ whole genome shotgun (WGS) entry which is preliminary data.</text>
</comment>
<dbReference type="GO" id="GO:0046872">
    <property type="term" value="F:metal ion binding"/>
    <property type="evidence" value="ECO:0007669"/>
    <property type="project" value="UniProtKB-KW"/>
</dbReference>
<protein>
    <submittedName>
        <fullName evidence="5">GFA family protein</fullName>
    </submittedName>
</protein>
<keyword evidence="3" id="KW-0862">Zinc</keyword>
<evidence type="ECO:0000313" key="5">
    <source>
        <dbReference type="EMBL" id="TYB80753.1"/>
    </source>
</evidence>
<accession>A0A5D0RH60</accession>
<dbReference type="EMBL" id="VSIY01000013">
    <property type="protein sequence ID" value="TYB80753.1"/>
    <property type="molecule type" value="Genomic_DNA"/>
</dbReference>
<feature type="domain" description="CENP-V/GFA" evidence="4">
    <location>
        <begin position="2"/>
        <end position="107"/>
    </location>
</feature>
<dbReference type="Gene3D" id="2.170.150.70">
    <property type="match status" value="1"/>
</dbReference>
<dbReference type="Pfam" id="PF04828">
    <property type="entry name" value="GFA"/>
    <property type="match status" value="1"/>
</dbReference>
<keyword evidence="2" id="KW-0479">Metal-binding</keyword>
<evidence type="ECO:0000256" key="3">
    <source>
        <dbReference type="ARBA" id="ARBA00022833"/>
    </source>
</evidence>
<name>A0A5D0RH60_9RHOB</name>
<gene>
    <name evidence="5" type="ORF">FVF75_13050</name>
</gene>
<organism evidence="5 6">
    <name type="scientific">Maritimibacter fusiformis</name>
    <dbReference type="NCBI Taxonomy" id="2603819"/>
    <lineage>
        <taxon>Bacteria</taxon>
        <taxon>Pseudomonadati</taxon>
        <taxon>Pseudomonadota</taxon>
        <taxon>Alphaproteobacteria</taxon>
        <taxon>Rhodobacterales</taxon>
        <taxon>Roseobacteraceae</taxon>
        <taxon>Maritimibacter</taxon>
    </lineage>
</organism>
<dbReference type="InterPro" id="IPR006913">
    <property type="entry name" value="CENP-V/GFA"/>
</dbReference>
<evidence type="ECO:0000256" key="2">
    <source>
        <dbReference type="ARBA" id="ARBA00022723"/>
    </source>
</evidence>
<comment type="similarity">
    <text evidence="1">Belongs to the Gfa family.</text>
</comment>